<keyword evidence="6" id="KW-1185">Reference proteome</keyword>
<sequence length="421" mass="45818">NSEDPQIKKASVIQIRKILGGLPPSESVQPVIDTGLVPDIVSLLDSEDTSLQREAAWIVTDIACGTTQQTELVIDAGAIPRLIILAASPNADVAENAVWALENIIEDSARLRDRVEEEGGLAALVKLVDRREPSFENVQRRAVRAIFCYACPWPSSKLPITRVRILFYANMESIEYAVQTLDKIGDHGLQRTDFIGTGVVPRLVKLLTDPSSSITLQKEVLKCLGYLVSGSDDDTDVAVDAGLLPGLVVPLETKSRDLCYLALWNASNVAAGSDSQVHALLDSGLLMPVVHILMDHQQSFQCRREACWTISNLTKKVSGDATVAQALIEGRCVEALSAALLIPKAKAKELAVSGITNVLEWKPPQGSEADKSPLTILRSASGPQNLRSVRDSRDVNDPKIKRECQSLLTRYFPDCSRPARV</sequence>
<feature type="non-terminal residue" evidence="5">
    <location>
        <position position="1"/>
    </location>
</feature>
<dbReference type="InterPro" id="IPR016024">
    <property type="entry name" value="ARM-type_fold"/>
</dbReference>
<dbReference type="OrthoDB" id="3172230at2759"/>
<dbReference type="EMBL" id="KN822957">
    <property type="protein sequence ID" value="KIO32064.1"/>
    <property type="molecule type" value="Genomic_DNA"/>
</dbReference>
<evidence type="ECO:0000313" key="6">
    <source>
        <dbReference type="Proteomes" id="UP000054248"/>
    </source>
</evidence>
<dbReference type="STRING" id="1051891.A0A0C3QUE6"/>
<protein>
    <recommendedName>
        <fullName evidence="7">IBB domain-containing protein</fullName>
    </recommendedName>
</protein>
<feature type="repeat" description="ARM" evidence="4">
    <location>
        <begin position="35"/>
        <end position="77"/>
    </location>
</feature>
<keyword evidence="2" id="KW-0813">Transport</keyword>
<dbReference type="InterPro" id="IPR000225">
    <property type="entry name" value="Armadillo"/>
</dbReference>
<evidence type="ECO:0008006" key="7">
    <source>
        <dbReference type="Google" id="ProtNLM"/>
    </source>
</evidence>
<organism evidence="5 6">
    <name type="scientific">Tulasnella calospora MUT 4182</name>
    <dbReference type="NCBI Taxonomy" id="1051891"/>
    <lineage>
        <taxon>Eukaryota</taxon>
        <taxon>Fungi</taxon>
        <taxon>Dikarya</taxon>
        <taxon>Basidiomycota</taxon>
        <taxon>Agaricomycotina</taxon>
        <taxon>Agaricomycetes</taxon>
        <taxon>Cantharellales</taxon>
        <taxon>Tulasnellaceae</taxon>
        <taxon>Tulasnella</taxon>
    </lineage>
</organism>
<reference evidence="6" key="2">
    <citation type="submission" date="2015-01" db="EMBL/GenBank/DDBJ databases">
        <title>Evolutionary Origins and Diversification of the Mycorrhizal Mutualists.</title>
        <authorList>
            <consortium name="DOE Joint Genome Institute"/>
            <consortium name="Mycorrhizal Genomics Consortium"/>
            <person name="Kohler A."/>
            <person name="Kuo A."/>
            <person name="Nagy L.G."/>
            <person name="Floudas D."/>
            <person name="Copeland A."/>
            <person name="Barry K.W."/>
            <person name="Cichocki N."/>
            <person name="Veneault-Fourrey C."/>
            <person name="LaButti K."/>
            <person name="Lindquist E.A."/>
            <person name="Lipzen A."/>
            <person name="Lundell T."/>
            <person name="Morin E."/>
            <person name="Murat C."/>
            <person name="Riley R."/>
            <person name="Ohm R."/>
            <person name="Sun H."/>
            <person name="Tunlid A."/>
            <person name="Henrissat B."/>
            <person name="Grigoriev I.V."/>
            <person name="Hibbett D.S."/>
            <person name="Martin F."/>
        </authorList>
    </citation>
    <scope>NUCLEOTIDE SEQUENCE [LARGE SCALE GENOMIC DNA]</scope>
    <source>
        <strain evidence="6">MUT 4182</strain>
    </source>
</reference>
<dbReference type="InterPro" id="IPR011989">
    <property type="entry name" value="ARM-like"/>
</dbReference>
<comment type="similarity">
    <text evidence="1">Belongs to the importin alpha family.</text>
</comment>
<feature type="repeat" description="ARM" evidence="4">
    <location>
        <begin position="198"/>
        <end position="242"/>
    </location>
</feature>
<dbReference type="Pfam" id="PF00514">
    <property type="entry name" value="Arm"/>
    <property type="match status" value="4"/>
</dbReference>
<evidence type="ECO:0000256" key="1">
    <source>
        <dbReference type="ARBA" id="ARBA00010394"/>
    </source>
</evidence>
<accession>A0A0C3QUE6</accession>
<evidence type="ECO:0000256" key="3">
    <source>
        <dbReference type="ARBA" id="ARBA00022927"/>
    </source>
</evidence>
<evidence type="ECO:0000313" key="5">
    <source>
        <dbReference type="EMBL" id="KIO32064.1"/>
    </source>
</evidence>
<gene>
    <name evidence="5" type="ORF">M407DRAFT_67169</name>
</gene>
<dbReference type="Gene3D" id="1.25.10.10">
    <property type="entry name" value="Leucine-rich Repeat Variant"/>
    <property type="match status" value="1"/>
</dbReference>
<dbReference type="GO" id="GO:0015031">
    <property type="term" value="P:protein transport"/>
    <property type="evidence" value="ECO:0007669"/>
    <property type="project" value="UniProtKB-KW"/>
</dbReference>
<feature type="repeat" description="ARM" evidence="4">
    <location>
        <begin position="77"/>
        <end position="119"/>
    </location>
</feature>
<dbReference type="PANTHER" id="PTHR23316">
    <property type="entry name" value="IMPORTIN ALPHA"/>
    <property type="match status" value="1"/>
</dbReference>
<dbReference type="SMART" id="SM00185">
    <property type="entry name" value="ARM"/>
    <property type="match status" value="7"/>
</dbReference>
<keyword evidence="3" id="KW-0653">Protein transport</keyword>
<dbReference type="PROSITE" id="PS50176">
    <property type="entry name" value="ARM_REPEAT"/>
    <property type="match status" value="3"/>
</dbReference>
<evidence type="ECO:0000256" key="2">
    <source>
        <dbReference type="ARBA" id="ARBA00022448"/>
    </source>
</evidence>
<dbReference type="SUPFAM" id="SSF48371">
    <property type="entry name" value="ARM repeat"/>
    <property type="match status" value="1"/>
</dbReference>
<dbReference type="Proteomes" id="UP000054248">
    <property type="component" value="Unassembled WGS sequence"/>
</dbReference>
<name>A0A0C3QUE6_9AGAM</name>
<dbReference type="AlphaFoldDB" id="A0A0C3QUE6"/>
<evidence type="ECO:0000256" key="4">
    <source>
        <dbReference type="PROSITE-ProRule" id="PRU00259"/>
    </source>
</evidence>
<reference evidence="5 6" key="1">
    <citation type="submission" date="2014-04" db="EMBL/GenBank/DDBJ databases">
        <authorList>
            <consortium name="DOE Joint Genome Institute"/>
            <person name="Kuo A."/>
            <person name="Girlanda M."/>
            <person name="Perotto S."/>
            <person name="Kohler A."/>
            <person name="Nagy L.G."/>
            <person name="Floudas D."/>
            <person name="Copeland A."/>
            <person name="Barry K.W."/>
            <person name="Cichocki N."/>
            <person name="Veneault-Fourrey C."/>
            <person name="LaButti K."/>
            <person name="Lindquist E.A."/>
            <person name="Lipzen A."/>
            <person name="Lundell T."/>
            <person name="Morin E."/>
            <person name="Murat C."/>
            <person name="Sun H."/>
            <person name="Tunlid A."/>
            <person name="Henrissat B."/>
            <person name="Grigoriev I.V."/>
            <person name="Hibbett D.S."/>
            <person name="Martin F."/>
            <person name="Nordberg H.P."/>
            <person name="Cantor M.N."/>
            <person name="Hua S.X."/>
        </authorList>
    </citation>
    <scope>NUCLEOTIDE SEQUENCE [LARGE SCALE GENOMIC DNA]</scope>
    <source>
        <strain evidence="5 6">MUT 4182</strain>
    </source>
</reference>
<dbReference type="HOGENOM" id="CLU_018084_7_0_1"/>
<proteinExistence type="inferred from homology"/>